<dbReference type="Proteomes" id="UP000669179">
    <property type="component" value="Unassembled WGS sequence"/>
</dbReference>
<name>A0A939TBJ1_9ACTN</name>
<sequence length="151" mass="16328">MARWGRGEALVERLLSEGQLQQVQGPAADGEPWLAKARRTHSAAAAVASVDPDSSFVLAYDAARLACTALLAQQGLRPTTTGGHRVVDEVLRAQFGDVFRPYRALRIRRNELEYPAYPGDSAQEQEADGALANAAKLIDSAEKLLPNLSLF</sequence>
<evidence type="ECO:0000313" key="1">
    <source>
        <dbReference type="EMBL" id="MBO2450235.1"/>
    </source>
</evidence>
<organism evidence="1 2">
    <name type="scientific">Actinomadura barringtoniae</name>
    <dbReference type="NCBI Taxonomy" id="1427535"/>
    <lineage>
        <taxon>Bacteria</taxon>
        <taxon>Bacillati</taxon>
        <taxon>Actinomycetota</taxon>
        <taxon>Actinomycetes</taxon>
        <taxon>Streptosporangiales</taxon>
        <taxon>Thermomonosporaceae</taxon>
        <taxon>Actinomadura</taxon>
    </lineage>
</organism>
<evidence type="ECO:0000313" key="2">
    <source>
        <dbReference type="Proteomes" id="UP000669179"/>
    </source>
</evidence>
<accession>A0A939TBJ1</accession>
<keyword evidence="2" id="KW-1185">Reference proteome</keyword>
<proteinExistence type="predicted"/>
<evidence type="ECO:0008006" key="3">
    <source>
        <dbReference type="Google" id="ProtNLM"/>
    </source>
</evidence>
<dbReference type="EMBL" id="JAGEOJ010000010">
    <property type="protein sequence ID" value="MBO2450235.1"/>
    <property type="molecule type" value="Genomic_DNA"/>
</dbReference>
<dbReference type="Gene3D" id="1.20.120.330">
    <property type="entry name" value="Nucleotidyltransferases domain 2"/>
    <property type="match status" value="1"/>
</dbReference>
<protein>
    <recommendedName>
        <fullName evidence="3">HEPN domain-containing protein</fullName>
    </recommendedName>
</protein>
<dbReference type="AlphaFoldDB" id="A0A939TBJ1"/>
<dbReference type="RefSeq" id="WP_208258129.1">
    <property type="nucleotide sequence ID" value="NZ_JAGEOJ010000010.1"/>
</dbReference>
<reference evidence="1" key="1">
    <citation type="submission" date="2021-03" db="EMBL/GenBank/DDBJ databases">
        <authorList>
            <person name="Kanchanasin P."/>
            <person name="Saeng-In P."/>
            <person name="Phongsopitanun W."/>
            <person name="Yuki M."/>
            <person name="Kudo T."/>
            <person name="Ohkuma M."/>
            <person name="Tanasupawat S."/>
        </authorList>
    </citation>
    <scope>NUCLEOTIDE SEQUENCE</scope>
    <source>
        <strain evidence="1">GKU 128</strain>
    </source>
</reference>
<comment type="caution">
    <text evidence="1">The sequence shown here is derived from an EMBL/GenBank/DDBJ whole genome shotgun (WGS) entry which is preliminary data.</text>
</comment>
<gene>
    <name evidence="1" type="ORF">J4573_24255</name>
</gene>